<evidence type="ECO:0000256" key="1">
    <source>
        <dbReference type="SAM" id="Phobius"/>
    </source>
</evidence>
<accession>A0A5J9T826</accession>
<proteinExistence type="predicted"/>
<gene>
    <name evidence="2" type="ORF">EJB05_40905</name>
</gene>
<dbReference type="Proteomes" id="UP000324897">
    <property type="component" value="Chromosome 3"/>
</dbReference>
<dbReference type="InterPro" id="IPR007877">
    <property type="entry name" value="DUF707"/>
</dbReference>
<feature type="non-terminal residue" evidence="2">
    <location>
        <position position="1"/>
    </location>
</feature>
<comment type="caution">
    <text evidence="2">The sequence shown here is derived from an EMBL/GenBank/DDBJ whole genome shotgun (WGS) entry which is preliminary data.</text>
</comment>
<keyword evidence="3" id="KW-1185">Reference proteome</keyword>
<feature type="transmembrane region" description="Helical" evidence="1">
    <location>
        <begin position="406"/>
        <end position="426"/>
    </location>
</feature>
<dbReference type="Gramene" id="TVU07545">
    <property type="protein sequence ID" value="TVU07545"/>
    <property type="gene ID" value="EJB05_40905"/>
</dbReference>
<evidence type="ECO:0000313" key="2">
    <source>
        <dbReference type="EMBL" id="TVU07545.1"/>
    </source>
</evidence>
<keyword evidence="1" id="KW-1133">Transmembrane helix</keyword>
<dbReference type="PANTHER" id="PTHR31210">
    <property type="entry name" value="OS06G0731900 PROTEIN"/>
    <property type="match status" value="1"/>
</dbReference>
<sequence>MNMNLITIQEKQKLTILLQLPCAVFPWSFGDGNSTSGDSHMLARFWAAFGNSTSTVEINTPAILQQNATASEIAAPAVPKGAERLPPKIVVSESDLHLRRLWGEPRQDTPPRKYLLALTVGYSERANANATVEKFSDKFDVVLFHYDGRTTEWDDEFEWSKEAIHIGARKQAKWWYAKRFLHPSIVAAYEYIFLWDEDLGVDSFDAEEYVRIVKKHGLEISQPALDNTRGKKSAYAITMRNNNSNSSSGGEVHKSTIAGNCTDDVHRRPCSGFVEVMAPVFSKKAWPCNDLIHGWGLDWNFWRCVDDPEEQIGVVDAQFVVHRGVPSLGRQGNAQLGEGGKVRARAWREFADFRARIVIAERAQAQAAAAAAALLLAPPTGANVVIFAFLLNLVRMKGKGNSNSNSNSILTVVSTVAFGFLIGVAFPVQIAPKLQCGLFSWSGVGGDANSSFSGSNILGRFWTPLRNTSTSAVEATPIQQPNSTSEIVAAAKPKGADRLPPNVVVSESDLHLRRLWGNPREDTPPGKYLLALTVGFTEKGNVNATVHKFSDKFDVVLFHYDGQTTEWDEEFEWSKKALHISARKQSKWWYAKRFMHPSIVAAYEYIFLWDEDLEVSFFDAEEYVRIVRKHGLEISQPGLDITRGKKTYDVTIRRSNGSSEIHKNTIGGPGNCTGDVHQRPCSGFVEVMAPVLSRKAWACVWHMIQNDLIHGWGIDHNFWRCVDDPEEQIGVVDAQYVAHRGVPTLGRQGNPELGEGGKVRARAWREYSDFRNRMIRAERAQARDREAAAAAALLRAPPSGAAPKT</sequence>
<dbReference type="Pfam" id="PF05212">
    <property type="entry name" value="DUF707"/>
    <property type="match status" value="2"/>
</dbReference>
<evidence type="ECO:0000313" key="3">
    <source>
        <dbReference type="Proteomes" id="UP000324897"/>
    </source>
</evidence>
<keyword evidence="1" id="KW-0472">Membrane</keyword>
<dbReference type="AlphaFoldDB" id="A0A5J9T826"/>
<dbReference type="OrthoDB" id="9985979at2759"/>
<organism evidence="2 3">
    <name type="scientific">Eragrostis curvula</name>
    <name type="common">weeping love grass</name>
    <dbReference type="NCBI Taxonomy" id="38414"/>
    <lineage>
        <taxon>Eukaryota</taxon>
        <taxon>Viridiplantae</taxon>
        <taxon>Streptophyta</taxon>
        <taxon>Embryophyta</taxon>
        <taxon>Tracheophyta</taxon>
        <taxon>Spermatophyta</taxon>
        <taxon>Magnoliopsida</taxon>
        <taxon>Liliopsida</taxon>
        <taxon>Poales</taxon>
        <taxon>Poaceae</taxon>
        <taxon>PACMAD clade</taxon>
        <taxon>Chloridoideae</taxon>
        <taxon>Eragrostideae</taxon>
        <taxon>Eragrostidinae</taxon>
        <taxon>Eragrostis</taxon>
    </lineage>
</organism>
<dbReference type="EMBL" id="RWGY01000039">
    <property type="protein sequence ID" value="TVU07545.1"/>
    <property type="molecule type" value="Genomic_DNA"/>
</dbReference>
<dbReference type="PANTHER" id="PTHR31210:SF68">
    <property type="entry name" value="OS06G0727800 PROTEIN"/>
    <property type="match status" value="1"/>
</dbReference>
<feature type="transmembrane region" description="Helical" evidence="1">
    <location>
        <begin position="367"/>
        <end position="394"/>
    </location>
</feature>
<name>A0A5J9T826_9POAL</name>
<protein>
    <submittedName>
        <fullName evidence="2">Uncharacterized protein</fullName>
    </submittedName>
</protein>
<reference evidence="2 3" key="1">
    <citation type="journal article" date="2019" name="Sci. Rep.">
        <title>A high-quality genome of Eragrostis curvula grass provides insights into Poaceae evolution and supports new strategies to enhance forage quality.</title>
        <authorList>
            <person name="Carballo J."/>
            <person name="Santos B.A.C.M."/>
            <person name="Zappacosta D."/>
            <person name="Garbus I."/>
            <person name="Selva J.P."/>
            <person name="Gallo C.A."/>
            <person name="Diaz A."/>
            <person name="Albertini E."/>
            <person name="Caccamo M."/>
            <person name="Echenique V."/>
        </authorList>
    </citation>
    <scope>NUCLEOTIDE SEQUENCE [LARGE SCALE GENOMIC DNA]</scope>
    <source>
        <strain evidence="3">cv. Victoria</strain>
        <tissue evidence="2">Leaf</tissue>
    </source>
</reference>
<keyword evidence="1" id="KW-0812">Transmembrane</keyword>